<name>A0A418V9D5_9DEIO</name>
<keyword evidence="1" id="KW-0732">Signal</keyword>
<comment type="caution">
    <text evidence="2">The sequence shown here is derived from an EMBL/GenBank/DDBJ whole genome shotgun (WGS) entry which is preliminary data.</text>
</comment>
<evidence type="ECO:0000313" key="2">
    <source>
        <dbReference type="EMBL" id="RJF72656.1"/>
    </source>
</evidence>
<dbReference type="OrthoDB" id="67565at2"/>
<feature type="chain" id="PRO_5019143769" description="Secreted protein" evidence="1">
    <location>
        <begin position="30"/>
        <end position="184"/>
    </location>
</feature>
<feature type="signal peptide" evidence="1">
    <location>
        <begin position="1"/>
        <end position="29"/>
    </location>
</feature>
<dbReference type="AlphaFoldDB" id="A0A418V9D5"/>
<accession>A0A418V9D5</accession>
<evidence type="ECO:0000256" key="1">
    <source>
        <dbReference type="SAM" id="SignalP"/>
    </source>
</evidence>
<keyword evidence="3" id="KW-1185">Reference proteome</keyword>
<sequence>MNRFTAPVTGLVTGFALLSLASASSQAPATIPVPREKVSLTCTDRYFHSVRENFLLLDETYPTCTLKMPLALRQRWPGVRTFYVIPRVSASLHSKNNKGEGKWQPLTPLVNPGPDPMHRALSSRGYEAIELTGKLGKLSDTAGQNTPDTVSTGGKITVCVAPVYQGEDACKTFDVAARFKVYTR</sequence>
<dbReference type="Proteomes" id="UP000286287">
    <property type="component" value="Unassembled WGS sequence"/>
</dbReference>
<evidence type="ECO:0000313" key="3">
    <source>
        <dbReference type="Proteomes" id="UP000286287"/>
    </source>
</evidence>
<organism evidence="2 3">
    <name type="scientific">Deinococcus cavernae</name>
    <dbReference type="NCBI Taxonomy" id="2320857"/>
    <lineage>
        <taxon>Bacteria</taxon>
        <taxon>Thermotogati</taxon>
        <taxon>Deinococcota</taxon>
        <taxon>Deinococci</taxon>
        <taxon>Deinococcales</taxon>
        <taxon>Deinococcaceae</taxon>
        <taxon>Deinococcus</taxon>
    </lineage>
</organism>
<dbReference type="RefSeq" id="WP_119765010.1">
    <property type="nucleotide sequence ID" value="NZ_QYUJ01000014.1"/>
</dbReference>
<reference evidence="2 3" key="1">
    <citation type="submission" date="2018-09" db="EMBL/GenBank/DDBJ databases">
        <authorList>
            <person name="Zhu H."/>
        </authorList>
    </citation>
    <scope>NUCLEOTIDE SEQUENCE [LARGE SCALE GENOMIC DNA]</scope>
    <source>
        <strain evidence="2 3">K2S05-167</strain>
    </source>
</reference>
<dbReference type="EMBL" id="QYUJ01000014">
    <property type="protein sequence ID" value="RJF72656.1"/>
    <property type="molecule type" value="Genomic_DNA"/>
</dbReference>
<protein>
    <recommendedName>
        <fullName evidence="4">Secreted protein</fullName>
    </recommendedName>
</protein>
<proteinExistence type="predicted"/>
<evidence type="ECO:0008006" key="4">
    <source>
        <dbReference type="Google" id="ProtNLM"/>
    </source>
</evidence>
<gene>
    <name evidence="2" type="ORF">D3875_15020</name>
</gene>